<dbReference type="RefSeq" id="WP_211855859.1">
    <property type="nucleotide sequence ID" value="NZ_JAAGBB010000047.1"/>
</dbReference>
<protein>
    <recommendedName>
        <fullName evidence="4">Lipoprotein</fullName>
    </recommendedName>
</protein>
<dbReference type="EMBL" id="JAAGBB010000047">
    <property type="protein sequence ID" value="MBR0668081.1"/>
    <property type="molecule type" value="Genomic_DNA"/>
</dbReference>
<evidence type="ECO:0000313" key="3">
    <source>
        <dbReference type="Proteomes" id="UP001196870"/>
    </source>
</evidence>
<dbReference type="InterPro" id="IPR006311">
    <property type="entry name" value="TAT_signal"/>
</dbReference>
<sequence length="159" mass="16194">MGEDDTTRAGTAVPDADAPAKAPDHRLSRRLVIVKFAGLAATPALAGCVVAPQPVYAPAPVVRGTGITDSDPNDGPGQGRGGYRVPARGTGYTDSDPNDGPGNGRGPYGRGRARTGYTDSDPNDGPGYGRGGGYRGGRVRTGYTDSDPNDGAGFGRRGY</sequence>
<name>A0ABS5F6F3_9PROT</name>
<feature type="region of interest" description="Disordered" evidence="1">
    <location>
        <begin position="59"/>
        <end position="159"/>
    </location>
</feature>
<feature type="region of interest" description="Disordered" evidence="1">
    <location>
        <begin position="1"/>
        <end position="23"/>
    </location>
</feature>
<reference evidence="3" key="1">
    <citation type="journal article" date="2021" name="Syst. Appl. Microbiol.">
        <title>Roseomonas hellenica sp. nov., isolated from roots of wild-growing Alkanna tinctoria.</title>
        <authorList>
            <person name="Rat A."/>
            <person name="Naranjo H.D."/>
            <person name="Lebbe L."/>
            <person name="Cnockaert M."/>
            <person name="Krigas N."/>
            <person name="Grigoriadou K."/>
            <person name="Maloupa E."/>
            <person name="Willems A."/>
        </authorList>
    </citation>
    <scope>NUCLEOTIDE SEQUENCE [LARGE SCALE GENOMIC DNA]</scope>
    <source>
        <strain evidence="3">LMG 31523</strain>
    </source>
</reference>
<proteinExistence type="predicted"/>
<keyword evidence="3" id="KW-1185">Reference proteome</keyword>
<evidence type="ECO:0008006" key="4">
    <source>
        <dbReference type="Google" id="ProtNLM"/>
    </source>
</evidence>
<feature type="compositionally biased region" description="Gly residues" evidence="1">
    <location>
        <begin position="126"/>
        <end position="136"/>
    </location>
</feature>
<accession>A0ABS5F6F3</accession>
<comment type="caution">
    <text evidence="2">The sequence shown here is derived from an EMBL/GenBank/DDBJ whole genome shotgun (WGS) entry which is preliminary data.</text>
</comment>
<organism evidence="2 3">
    <name type="scientific">Plastoroseomonas hellenica</name>
    <dbReference type="NCBI Taxonomy" id="2687306"/>
    <lineage>
        <taxon>Bacteria</taxon>
        <taxon>Pseudomonadati</taxon>
        <taxon>Pseudomonadota</taxon>
        <taxon>Alphaproteobacteria</taxon>
        <taxon>Acetobacterales</taxon>
        <taxon>Acetobacteraceae</taxon>
        <taxon>Plastoroseomonas</taxon>
    </lineage>
</organism>
<dbReference type="PROSITE" id="PS51318">
    <property type="entry name" value="TAT"/>
    <property type="match status" value="1"/>
</dbReference>
<evidence type="ECO:0000313" key="2">
    <source>
        <dbReference type="EMBL" id="MBR0668081.1"/>
    </source>
</evidence>
<feature type="compositionally biased region" description="Low complexity" evidence="1">
    <location>
        <begin position="12"/>
        <end position="21"/>
    </location>
</feature>
<dbReference type="Proteomes" id="UP001196870">
    <property type="component" value="Unassembled WGS sequence"/>
</dbReference>
<gene>
    <name evidence="2" type="ORF">GXW71_27250</name>
</gene>
<evidence type="ECO:0000256" key="1">
    <source>
        <dbReference type="SAM" id="MobiDB-lite"/>
    </source>
</evidence>